<keyword evidence="3" id="KW-1185">Reference proteome</keyword>
<reference evidence="2" key="1">
    <citation type="submission" date="2023-10" db="EMBL/GenBank/DDBJ databases">
        <authorList>
            <person name="Chen Y."/>
            <person name="Shah S."/>
            <person name="Dougan E. K."/>
            <person name="Thang M."/>
            <person name="Chan C."/>
        </authorList>
    </citation>
    <scope>NUCLEOTIDE SEQUENCE [LARGE SCALE GENOMIC DNA]</scope>
</reference>
<evidence type="ECO:0000313" key="3">
    <source>
        <dbReference type="Proteomes" id="UP001189429"/>
    </source>
</evidence>
<organism evidence="2 3">
    <name type="scientific">Prorocentrum cordatum</name>
    <dbReference type="NCBI Taxonomy" id="2364126"/>
    <lineage>
        <taxon>Eukaryota</taxon>
        <taxon>Sar</taxon>
        <taxon>Alveolata</taxon>
        <taxon>Dinophyceae</taxon>
        <taxon>Prorocentrales</taxon>
        <taxon>Prorocentraceae</taxon>
        <taxon>Prorocentrum</taxon>
    </lineage>
</organism>
<gene>
    <name evidence="2" type="ORF">PCOR1329_LOCUS73055</name>
</gene>
<evidence type="ECO:0000313" key="2">
    <source>
        <dbReference type="EMBL" id="CAK0893819.1"/>
    </source>
</evidence>
<comment type="caution">
    <text evidence="2">The sequence shown here is derived from an EMBL/GenBank/DDBJ whole genome shotgun (WGS) entry which is preliminary data.</text>
</comment>
<proteinExistence type="predicted"/>
<feature type="region of interest" description="Disordered" evidence="1">
    <location>
        <begin position="38"/>
        <end position="61"/>
    </location>
</feature>
<evidence type="ECO:0000256" key="1">
    <source>
        <dbReference type="SAM" id="MobiDB-lite"/>
    </source>
</evidence>
<sequence>PRSITLPKFLCDCTLPPAVLPRMHGAAGSSDVSCVPASGWQEFPGEDADETARGSEMPAATPEELAACREECLRLGFGGFVVRRSRAMLQPQSREEVLEQKKRPLKLLSSAVPVLHVAPAPTWEAPDGGVQVEFDGTSYCAEPSTLSAKCGYFESAFRHDWADGGGNGCPAHRFAEFPGGHHAFALSLSWLSARPGASVGDPWPVQTVSDVQSILDAASYLDAPLLLSAAVRSWRLGAPRAREELLEVAGALAAASAQFDGDAQDRVLSELRQLLLGLPRHHLRLSPEFLVAPMAGLTVLEVRPDMHETLVGHIKTNVGNIGNWLSSVTGGASASAEEPLEPGACLLAEAEDCSTSHAFAVRLFDAHEAFFLLRLPALRLLLRFVEPTTAVVPPLCFRLAAAAAAAASVCEDEVFAGTRLAVDIFERGIASAPDPAQAASHEACTRGLFGAGGARGTGEAGAAPLGLDTLARPLVPPAAAAVVLSRVLSSWGACESREGSADAADVILTGVVSDRQSLRTMLERVLQQIATESHGSERGSEWGTCFDYAVPELRAALVRAVAGAEPNTQEVSETARLLFRVLFQPSGGLPDVRFPLCLLREVRTHNAACLTLAARRALSDLAAMVEQSPGSVWSLARQIWPVLAWHSVEVELIEDVVRTLREWLTDAKVNLLHGSEWAEAEDAAVQLLRQLPLQLLREPEELLGPPVPAHVLACLAYREQQTIASRIASLEHENAVLRSELMRISHDRPAGGGGGGRDG</sequence>
<accession>A0ABN9X3B3</accession>
<evidence type="ECO:0008006" key="4">
    <source>
        <dbReference type="Google" id="ProtNLM"/>
    </source>
</evidence>
<name>A0ABN9X3B3_9DINO</name>
<dbReference type="Proteomes" id="UP001189429">
    <property type="component" value="Unassembled WGS sequence"/>
</dbReference>
<feature type="non-terminal residue" evidence="2">
    <location>
        <position position="1"/>
    </location>
</feature>
<protein>
    <recommendedName>
        <fullName evidence="4">BTB domain-containing protein</fullName>
    </recommendedName>
</protein>
<dbReference type="EMBL" id="CAUYUJ010019814">
    <property type="protein sequence ID" value="CAK0893819.1"/>
    <property type="molecule type" value="Genomic_DNA"/>
</dbReference>